<sequence length="696" mass="76644">MYIKRAPETTTNSDNSGRELLEDKFDFESNAEFACEFMDEYVRAVHNKCECVARIYLRELGYDLEPGTCCNYTHVPNGVRSWIEWLGVKVDDAPKIARMLDARSECMQCGMYGRKTLQAAKAVSKSDVMTDMGGGRGMKLYFYSSMVGVQRASEDEDLARALVLDVAKDGAPWRPVANIACRGALERFLQEQDAVQSHMRPSQLVRFCMSGGLYASIVCRALTGTATVRSAVAKDILFDIVSAGAGRNYYCRCSYASALKTGYEFVVAGYLVMSAIATIAHEETNIQAHSYTLMSLLENVRSRRICVSAKGAWLRGRREDCGPVAEWLNRGADYSKWFDDCTYRSLTIDECLKRISEAKSTGVLADHRIVLQSKGAHLATQYAISRGEKRYLAEANCVDADYEIMNTGIDVGGFPLIHHSIHDRARAEDMVQADVVKPEVVGPPTRDDCEYANTFSSYVTDSQIVCMTRSVGVEPAHQPSAGCGLYEWCDMCGRAGKNVTSVVLCGLSGIAQSVLVHVAASGMPVLPEHLRGAVESLSLPSANPNERIARSYGVIQTVLDFVAGCALGGKDYIQDVEEWSSVRGVPRHGLVDVWYARVVVEACRYTGAGTPSVVFRVIVFLFSFQLAAGLIGEGRDIDLDSCKRECEENFKNCKLGVLKCKQIKTKCDVNCECGDKDKFELTFASECNLDGTAKEE</sequence>
<organism evidence="1 2">
    <name type="scientific">Conidiobolus coronatus (strain ATCC 28846 / CBS 209.66 / NRRL 28638)</name>
    <name type="common">Delacroixia coronata</name>
    <dbReference type="NCBI Taxonomy" id="796925"/>
    <lineage>
        <taxon>Eukaryota</taxon>
        <taxon>Fungi</taxon>
        <taxon>Fungi incertae sedis</taxon>
        <taxon>Zoopagomycota</taxon>
        <taxon>Entomophthoromycotina</taxon>
        <taxon>Entomophthoromycetes</taxon>
        <taxon>Entomophthorales</taxon>
        <taxon>Ancylistaceae</taxon>
        <taxon>Conidiobolus</taxon>
    </lineage>
</organism>
<name>A0A137NRT7_CONC2</name>
<dbReference type="AlphaFoldDB" id="A0A137NRT7"/>
<dbReference type="Proteomes" id="UP000070444">
    <property type="component" value="Unassembled WGS sequence"/>
</dbReference>
<evidence type="ECO:0000313" key="1">
    <source>
        <dbReference type="EMBL" id="KXN65461.1"/>
    </source>
</evidence>
<evidence type="ECO:0000313" key="2">
    <source>
        <dbReference type="Proteomes" id="UP000070444"/>
    </source>
</evidence>
<keyword evidence="2" id="KW-1185">Reference proteome</keyword>
<dbReference type="EMBL" id="KQ964876">
    <property type="protein sequence ID" value="KXN65461.1"/>
    <property type="molecule type" value="Genomic_DNA"/>
</dbReference>
<protein>
    <submittedName>
        <fullName evidence="1">Uncharacterized protein</fullName>
    </submittedName>
</protein>
<reference evidence="1 2" key="1">
    <citation type="journal article" date="2015" name="Genome Biol. Evol.">
        <title>Phylogenomic analyses indicate that early fungi evolved digesting cell walls of algal ancestors of land plants.</title>
        <authorList>
            <person name="Chang Y."/>
            <person name="Wang S."/>
            <person name="Sekimoto S."/>
            <person name="Aerts A.L."/>
            <person name="Choi C."/>
            <person name="Clum A."/>
            <person name="LaButti K.M."/>
            <person name="Lindquist E.A."/>
            <person name="Yee Ngan C."/>
            <person name="Ohm R.A."/>
            <person name="Salamov A.A."/>
            <person name="Grigoriev I.V."/>
            <person name="Spatafora J.W."/>
            <person name="Berbee M.L."/>
        </authorList>
    </citation>
    <scope>NUCLEOTIDE SEQUENCE [LARGE SCALE GENOMIC DNA]</scope>
    <source>
        <strain evidence="1 2">NRRL 28638</strain>
    </source>
</reference>
<gene>
    <name evidence="1" type="ORF">CONCODRAFT_12940</name>
</gene>
<proteinExistence type="predicted"/>
<accession>A0A137NRT7</accession>